<name>A0A9W7TS41_TRIRA</name>
<dbReference type="InterPro" id="IPR036179">
    <property type="entry name" value="Ig-like_dom_sf"/>
</dbReference>
<keyword evidence="1" id="KW-0391">Immunity</keyword>
<feature type="signal peptide" evidence="2">
    <location>
        <begin position="1"/>
        <end position="23"/>
    </location>
</feature>
<dbReference type="PANTHER" id="PTHR23268:SF28">
    <property type="entry name" value="T CELL RECEPTOR BETA VARIABLE 19"/>
    <property type="match status" value="1"/>
</dbReference>
<dbReference type="EMBL" id="JAFHDT010000010">
    <property type="protein sequence ID" value="KAI7804328.1"/>
    <property type="molecule type" value="Genomic_DNA"/>
</dbReference>
<dbReference type="GO" id="GO:0007166">
    <property type="term" value="P:cell surface receptor signaling pathway"/>
    <property type="evidence" value="ECO:0007669"/>
    <property type="project" value="TreeGrafter"/>
</dbReference>
<dbReference type="GO" id="GO:0002376">
    <property type="term" value="P:immune system process"/>
    <property type="evidence" value="ECO:0007669"/>
    <property type="project" value="UniProtKB-KW"/>
</dbReference>
<dbReference type="AlphaFoldDB" id="A0A9W7TS41"/>
<evidence type="ECO:0000256" key="2">
    <source>
        <dbReference type="SAM" id="SignalP"/>
    </source>
</evidence>
<organism evidence="3 4">
    <name type="scientific">Triplophysa rosa</name>
    <name type="common">Cave loach</name>
    <dbReference type="NCBI Taxonomy" id="992332"/>
    <lineage>
        <taxon>Eukaryota</taxon>
        <taxon>Metazoa</taxon>
        <taxon>Chordata</taxon>
        <taxon>Craniata</taxon>
        <taxon>Vertebrata</taxon>
        <taxon>Euteleostomi</taxon>
        <taxon>Actinopterygii</taxon>
        <taxon>Neopterygii</taxon>
        <taxon>Teleostei</taxon>
        <taxon>Ostariophysi</taxon>
        <taxon>Cypriniformes</taxon>
        <taxon>Nemacheilidae</taxon>
        <taxon>Triplophysa</taxon>
    </lineage>
</organism>
<comment type="caution">
    <text evidence="3">The sequence shown here is derived from an EMBL/GenBank/DDBJ whole genome shotgun (WGS) entry which is preliminary data.</text>
</comment>
<dbReference type="GO" id="GO:0005886">
    <property type="term" value="C:plasma membrane"/>
    <property type="evidence" value="ECO:0007669"/>
    <property type="project" value="TreeGrafter"/>
</dbReference>
<feature type="chain" id="PRO_5040999439" description="Ig-like domain-containing protein" evidence="2">
    <location>
        <begin position="24"/>
        <end position="205"/>
    </location>
</feature>
<protein>
    <recommendedName>
        <fullName evidence="5">Ig-like domain-containing protein</fullName>
    </recommendedName>
</protein>
<evidence type="ECO:0000313" key="3">
    <source>
        <dbReference type="EMBL" id="KAI7804328.1"/>
    </source>
</evidence>
<dbReference type="Proteomes" id="UP001059041">
    <property type="component" value="Linkage Group LG10"/>
</dbReference>
<dbReference type="SUPFAM" id="SSF48726">
    <property type="entry name" value="Immunoglobulin"/>
    <property type="match status" value="1"/>
</dbReference>
<proteinExistence type="predicted"/>
<keyword evidence="4" id="KW-1185">Reference proteome</keyword>
<accession>A0A9W7TS41</accession>
<evidence type="ECO:0000256" key="1">
    <source>
        <dbReference type="ARBA" id="ARBA00022859"/>
    </source>
</evidence>
<dbReference type="InterPro" id="IPR050413">
    <property type="entry name" value="TCR_beta_variable"/>
</dbReference>
<keyword evidence="2" id="KW-0732">Signal</keyword>
<gene>
    <name evidence="3" type="ORF">IRJ41_006030</name>
</gene>
<dbReference type="PANTHER" id="PTHR23268">
    <property type="entry name" value="T-CELL RECEPTOR BETA CHAIN"/>
    <property type="match status" value="1"/>
</dbReference>
<evidence type="ECO:0008006" key="5">
    <source>
        <dbReference type="Google" id="ProtNLM"/>
    </source>
</evidence>
<dbReference type="InterPro" id="IPR013783">
    <property type="entry name" value="Ig-like_fold"/>
</dbReference>
<dbReference type="Gene3D" id="2.60.40.10">
    <property type="entry name" value="Immunoglobulins"/>
    <property type="match status" value="1"/>
</dbReference>
<sequence length="205" mass="22826">MKMIRDYLIVAVTIIWFTGSVFSNDVSQSPSDVFKAKGDDAEIECQHSISSYNVILWYKQTLNNGLKLLGIIQYKNNQAESEFLNKIHLKGDGASNGLLVIKDLSAACLGKRVVQTPGDLLKNQTETAVIICTHNIPSYDRILWRRFGSVLEYGKSYGAEVLLSSNICVMVSDQTFSACSDFFSSHYFGLQVVLPVAVFNRTPQI</sequence>
<evidence type="ECO:0000313" key="4">
    <source>
        <dbReference type="Proteomes" id="UP001059041"/>
    </source>
</evidence>
<reference evidence="3" key="1">
    <citation type="submission" date="2021-02" db="EMBL/GenBank/DDBJ databases">
        <title>Comparative genomics reveals that relaxation of natural selection precedes convergent phenotypic evolution of cavefish.</title>
        <authorList>
            <person name="Peng Z."/>
        </authorList>
    </citation>
    <scope>NUCLEOTIDE SEQUENCE</scope>
    <source>
        <tissue evidence="3">Muscle</tissue>
    </source>
</reference>